<dbReference type="Pfam" id="PF00441">
    <property type="entry name" value="Acyl-CoA_dh_1"/>
    <property type="match status" value="1"/>
</dbReference>
<proteinExistence type="inferred from homology"/>
<accession>A0ABT8ABT5</accession>
<reference evidence="8" key="1">
    <citation type="journal article" date="2019" name="Int. J. Syst. Evol. Microbiol.">
        <title>The Global Catalogue of Microorganisms (GCM) 10K type strain sequencing project: providing services to taxonomists for standard genome sequencing and annotation.</title>
        <authorList>
            <consortium name="The Broad Institute Genomics Platform"/>
            <consortium name="The Broad Institute Genome Sequencing Center for Infectious Disease"/>
            <person name="Wu L."/>
            <person name="Ma J."/>
        </authorList>
    </citation>
    <scope>NUCLEOTIDE SEQUENCE [LARGE SCALE GENOMIC DNA]</scope>
    <source>
        <strain evidence="8">CECT 7131</strain>
    </source>
</reference>
<dbReference type="SUPFAM" id="SSF47203">
    <property type="entry name" value="Acyl-CoA dehydrogenase C-terminal domain-like"/>
    <property type="match status" value="1"/>
</dbReference>
<dbReference type="PIRSF" id="PIRSF016578">
    <property type="entry name" value="HsaA"/>
    <property type="match status" value="1"/>
</dbReference>
<feature type="domain" description="Acyl-CoA dehydrogenase/oxidase N-terminal" evidence="6">
    <location>
        <begin position="8"/>
        <end position="99"/>
    </location>
</feature>
<keyword evidence="8" id="KW-1185">Reference proteome</keyword>
<dbReference type="Gene3D" id="2.40.110.10">
    <property type="entry name" value="Butyryl-CoA Dehydrogenase, subunit A, domain 2"/>
    <property type="match status" value="1"/>
</dbReference>
<evidence type="ECO:0000259" key="6">
    <source>
        <dbReference type="Pfam" id="PF02771"/>
    </source>
</evidence>
<dbReference type="RefSeq" id="WP_290319125.1">
    <property type="nucleotide sequence ID" value="NZ_JAUFPN010000185.1"/>
</dbReference>
<evidence type="ECO:0000256" key="3">
    <source>
        <dbReference type="ARBA" id="ARBA00022630"/>
    </source>
</evidence>
<gene>
    <name evidence="7" type="ORF">QWZ14_22275</name>
</gene>
<dbReference type="Gene3D" id="1.10.540.10">
    <property type="entry name" value="Acyl-CoA dehydrogenase/oxidase, N-terminal domain"/>
    <property type="match status" value="1"/>
</dbReference>
<dbReference type="Proteomes" id="UP001529369">
    <property type="component" value="Unassembled WGS sequence"/>
</dbReference>
<evidence type="ECO:0000256" key="4">
    <source>
        <dbReference type="ARBA" id="ARBA00022827"/>
    </source>
</evidence>
<dbReference type="EMBL" id="JAUFPN010000185">
    <property type="protein sequence ID" value="MDN3567115.1"/>
    <property type="molecule type" value="Genomic_DNA"/>
</dbReference>
<dbReference type="PANTHER" id="PTHR43884:SF12">
    <property type="entry name" value="ISOVALERYL-COA DEHYDROGENASE, MITOCHONDRIAL-RELATED"/>
    <property type="match status" value="1"/>
</dbReference>
<evidence type="ECO:0000313" key="7">
    <source>
        <dbReference type="EMBL" id="MDN3567115.1"/>
    </source>
</evidence>
<comment type="caution">
    <text evidence="7">The sequence shown here is derived from an EMBL/GenBank/DDBJ whole genome shotgun (WGS) entry which is preliminary data.</text>
</comment>
<protein>
    <submittedName>
        <fullName evidence="7">Acyl-CoA dehydrogenase family protein</fullName>
        <ecNumber evidence="7">1.-.-.-</ecNumber>
    </submittedName>
</protein>
<evidence type="ECO:0000313" key="8">
    <source>
        <dbReference type="Proteomes" id="UP001529369"/>
    </source>
</evidence>
<evidence type="ECO:0000256" key="1">
    <source>
        <dbReference type="ARBA" id="ARBA00001974"/>
    </source>
</evidence>
<dbReference type="InterPro" id="IPR036250">
    <property type="entry name" value="AcylCo_DH-like_C"/>
</dbReference>
<dbReference type="PANTHER" id="PTHR43884">
    <property type="entry name" value="ACYL-COA DEHYDROGENASE"/>
    <property type="match status" value="1"/>
</dbReference>
<dbReference type="SUPFAM" id="SSF56645">
    <property type="entry name" value="Acyl-CoA dehydrogenase NM domain-like"/>
    <property type="match status" value="1"/>
</dbReference>
<dbReference type="InterPro" id="IPR037069">
    <property type="entry name" value="AcylCoA_DH/ox_N_sf"/>
</dbReference>
<dbReference type="Gene3D" id="1.20.140.10">
    <property type="entry name" value="Butyryl-CoA Dehydrogenase, subunit A, domain 3"/>
    <property type="match status" value="1"/>
</dbReference>
<comment type="cofactor">
    <cofactor evidence="1">
        <name>FAD</name>
        <dbReference type="ChEBI" id="CHEBI:57692"/>
    </cofactor>
</comment>
<dbReference type="EC" id="1.-.-.-" evidence="7"/>
<sequence length="390" mass="41419">MSRRRSTVAERAAHVGREVAAPAAEAVDREARFPHEAMAALREARLLGAPVDSGLGGEGAAFAEIAEACHALGQHCANTAMVFAMHQIQLACLIDHGRDRDWPRDFLREVATRQLLLASATTEAATGGDTSRSDCAVEAAGGRIGFLKQGCVISYAEQADAVLVTARRGPASPPSDQVLCVARRDDLRLEPAGGWDVLGMRGTCSATWHLQFTGLPEQVLPVPYATVLEQTMLPVCHTLWSSLWLGIAADALGRAGGFLRTRARQHPTERPAGARRLAEALTTLDVARGHVAGGVRSYEQSRAAGAEQRGLGFGLAMNGLKTRTSATALGLVQDALQVCGIAGYRNGTAWSVGRHLRDIASAPIMVNNDRIAEATATMALMARPRETLLP</sequence>
<name>A0ABT8ABT5_9PROT</name>
<dbReference type="Pfam" id="PF02771">
    <property type="entry name" value="Acyl-CoA_dh_N"/>
    <property type="match status" value="1"/>
</dbReference>
<keyword evidence="4" id="KW-0274">FAD</keyword>
<dbReference type="GO" id="GO:0016491">
    <property type="term" value="F:oxidoreductase activity"/>
    <property type="evidence" value="ECO:0007669"/>
    <property type="project" value="UniProtKB-KW"/>
</dbReference>
<dbReference type="InterPro" id="IPR009075">
    <property type="entry name" value="AcylCo_DH/oxidase_C"/>
</dbReference>
<evidence type="ECO:0000256" key="2">
    <source>
        <dbReference type="ARBA" id="ARBA00009347"/>
    </source>
</evidence>
<feature type="domain" description="Acyl-CoA dehydrogenase/oxidase C-terminal" evidence="5">
    <location>
        <begin position="243"/>
        <end position="365"/>
    </location>
</feature>
<keyword evidence="3" id="KW-0285">Flavoprotein</keyword>
<dbReference type="InterPro" id="IPR009100">
    <property type="entry name" value="AcylCoA_DH/oxidase_NM_dom_sf"/>
</dbReference>
<evidence type="ECO:0000259" key="5">
    <source>
        <dbReference type="Pfam" id="PF00441"/>
    </source>
</evidence>
<dbReference type="InterPro" id="IPR046373">
    <property type="entry name" value="Acyl-CoA_Oxase/DH_mid-dom_sf"/>
</dbReference>
<comment type="similarity">
    <text evidence="2">Belongs to the acyl-CoA dehydrogenase family.</text>
</comment>
<organism evidence="7 8">
    <name type="scientific">Paeniroseomonas aquatica</name>
    <dbReference type="NCBI Taxonomy" id="373043"/>
    <lineage>
        <taxon>Bacteria</taxon>
        <taxon>Pseudomonadati</taxon>
        <taxon>Pseudomonadota</taxon>
        <taxon>Alphaproteobacteria</taxon>
        <taxon>Acetobacterales</taxon>
        <taxon>Acetobacteraceae</taxon>
        <taxon>Paeniroseomonas</taxon>
    </lineage>
</organism>
<keyword evidence="7" id="KW-0560">Oxidoreductase</keyword>
<dbReference type="InterPro" id="IPR013786">
    <property type="entry name" value="AcylCoA_DH/ox_N"/>
</dbReference>